<name>A0A1R4H142_9GAMM</name>
<accession>A0A1R4H142</accession>
<evidence type="ECO:0000256" key="2">
    <source>
        <dbReference type="SAM" id="Phobius"/>
    </source>
</evidence>
<dbReference type="Proteomes" id="UP000195667">
    <property type="component" value="Unassembled WGS sequence"/>
</dbReference>
<keyword evidence="2" id="KW-0472">Membrane</keyword>
<sequence length="287" mass="32539">MSFCKALKKLCKKVICRFLTIPDIVVTLAFVFLTVIAVCYFKTSYGPSCVPPLLCRPHSYADFGVIGDFFGGILNPIFSFLGLVLLLATLRQNEKELALSRKELKKSNKALKEQAKTQKQQRFESTFFSLLDQHNKLLDVLTAASKGGSTVAGDLFLEIKCDAQPSKSKLLATETSFHQYARILYQILKFICIQNTNYSSQADDQLLDILKNSPYSNDEKLYSSMVRALLSNDIYLLLVINCYVTEETDDFYKFKKLIERYSFFEHLSTQRMTSGNLTSTSNHIKTG</sequence>
<evidence type="ECO:0000256" key="1">
    <source>
        <dbReference type="SAM" id="Coils"/>
    </source>
</evidence>
<evidence type="ECO:0000313" key="4">
    <source>
        <dbReference type="Proteomes" id="UP000195667"/>
    </source>
</evidence>
<dbReference type="EMBL" id="FUKI01000031">
    <property type="protein sequence ID" value="SJM89926.1"/>
    <property type="molecule type" value="Genomic_DNA"/>
</dbReference>
<evidence type="ECO:0000313" key="3">
    <source>
        <dbReference type="EMBL" id="SJM89926.1"/>
    </source>
</evidence>
<feature type="coiled-coil region" evidence="1">
    <location>
        <begin position="87"/>
        <end position="121"/>
    </location>
</feature>
<keyword evidence="1" id="KW-0175">Coiled coil</keyword>
<gene>
    <name evidence="3" type="ORF">CRENPOLYSF1_1260012</name>
</gene>
<keyword evidence="4" id="KW-1185">Reference proteome</keyword>
<organism evidence="3 4">
    <name type="scientific">Crenothrix polyspora</name>
    <dbReference type="NCBI Taxonomy" id="360316"/>
    <lineage>
        <taxon>Bacteria</taxon>
        <taxon>Pseudomonadati</taxon>
        <taxon>Pseudomonadota</taxon>
        <taxon>Gammaproteobacteria</taxon>
        <taxon>Methylococcales</taxon>
        <taxon>Crenotrichaceae</taxon>
        <taxon>Crenothrix</taxon>
    </lineage>
</organism>
<reference evidence="4" key="1">
    <citation type="submission" date="2017-02" db="EMBL/GenBank/DDBJ databases">
        <authorList>
            <person name="Daims H."/>
        </authorList>
    </citation>
    <scope>NUCLEOTIDE SEQUENCE [LARGE SCALE GENOMIC DNA]</scope>
</reference>
<keyword evidence="2" id="KW-1133">Transmembrane helix</keyword>
<dbReference type="InterPro" id="IPR031709">
    <property type="entry name" value="PutAbiC"/>
</dbReference>
<dbReference type="AlphaFoldDB" id="A0A1R4H142"/>
<dbReference type="Pfam" id="PF16872">
    <property type="entry name" value="putAbiC"/>
    <property type="match status" value="1"/>
</dbReference>
<keyword evidence="2" id="KW-0812">Transmembrane</keyword>
<feature type="transmembrane region" description="Helical" evidence="2">
    <location>
        <begin position="21"/>
        <end position="43"/>
    </location>
</feature>
<proteinExistence type="predicted"/>
<feature type="transmembrane region" description="Helical" evidence="2">
    <location>
        <begin position="63"/>
        <end position="88"/>
    </location>
</feature>
<dbReference type="OrthoDB" id="6422829at2"/>
<protein>
    <recommendedName>
        <fullName evidence="5">Phage abortive infection protein</fullName>
    </recommendedName>
</protein>
<evidence type="ECO:0008006" key="5">
    <source>
        <dbReference type="Google" id="ProtNLM"/>
    </source>
</evidence>